<feature type="compositionally biased region" description="Low complexity" evidence="1">
    <location>
        <begin position="44"/>
        <end position="62"/>
    </location>
</feature>
<dbReference type="PROSITE" id="PS51257">
    <property type="entry name" value="PROKAR_LIPOPROTEIN"/>
    <property type="match status" value="1"/>
</dbReference>
<dbReference type="AlphaFoldDB" id="A0A934V209"/>
<feature type="region of interest" description="Disordered" evidence="1">
    <location>
        <begin position="26"/>
        <end position="71"/>
    </location>
</feature>
<keyword evidence="4" id="KW-1185">Reference proteome</keyword>
<evidence type="ECO:0000313" key="3">
    <source>
        <dbReference type="EMBL" id="MBK1784361.1"/>
    </source>
</evidence>
<gene>
    <name evidence="3" type="ORF">JHE00_08470</name>
</gene>
<accession>A0A934V209</accession>
<sequence>MRHKISRFSAVAVVLSVVLLSACSGEEPGEAQPAGTEPSTAAESSGAPSVSDSVDSGDGDAPTVGLDPCSLLSPEELSEFGQVDSAGPESTGGARACSWQTGVEAGNDGFAVGIAIRDSQGVKDAEPIEGNPVRAGSIGDREVAQMPGPGGCIVALGVGETSRVDVTLNGFKFDDMCGTVSEIAEIVEPKLPKG</sequence>
<dbReference type="InterPro" id="IPR024520">
    <property type="entry name" value="DUF3558"/>
</dbReference>
<dbReference type="Pfam" id="PF12079">
    <property type="entry name" value="DUF3558"/>
    <property type="match status" value="1"/>
</dbReference>
<keyword evidence="2" id="KW-0732">Signal</keyword>
<feature type="chain" id="PRO_5039414009" evidence="2">
    <location>
        <begin position="25"/>
        <end position="194"/>
    </location>
</feature>
<protein>
    <submittedName>
        <fullName evidence="3">DUF3558 domain-containing protein</fullName>
    </submittedName>
</protein>
<organism evidence="3 4">
    <name type="scientific">Prauserella cavernicola</name>
    <dbReference type="NCBI Taxonomy" id="2800127"/>
    <lineage>
        <taxon>Bacteria</taxon>
        <taxon>Bacillati</taxon>
        <taxon>Actinomycetota</taxon>
        <taxon>Actinomycetes</taxon>
        <taxon>Pseudonocardiales</taxon>
        <taxon>Pseudonocardiaceae</taxon>
        <taxon>Prauserella</taxon>
    </lineage>
</organism>
<comment type="caution">
    <text evidence="3">The sequence shown here is derived from an EMBL/GenBank/DDBJ whole genome shotgun (WGS) entry which is preliminary data.</text>
</comment>
<name>A0A934V209_9PSEU</name>
<evidence type="ECO:0000256" key="2">
    <source>
        <dbReference type="SAM" id="SignalP"/>
    </source>
</evidence>
<evidence type="ECO:0000256" key="1">
    <source>
        <dbReference type="SAM" id="MobiDB-lite"/>
    </source>
</evidence>
<proteinExistence type="predicted"/>
<evidence type="ECO:0000313" key="4">
    <source>
        <dbReference type="Proteomes" id="UP000635245"/>
    </source>
</evidence>
<feature type="signal peptide" evidence="2">
    <location>
        <begin position="1"/>
        <end position="24"/>
    </location>
</feature>
<reference evidence="3" key="1">
    <citation type="submission" date="2020-12" db="EMBL/GenBank/DDBJ databases">
        <title>Prauserella sp. ASG 168, a novel actinomycete isolated from cave rock.</title>
        <authorList>
            <person name="Suriyachadkun C."/>
        </authorList>
    </citation>
    <scope>NUCLEOTIDE SEQUENCE</scope>
    <source>
        <strain evidence="3">ASG 168</strain>
    </source>
</reference>
<dbReference type="EMBL" id="JAENJH010000002">
    <property type="protein sequence ID" value="MBK1784361.1"/>
    <property type="molecule type" value="Genomic_DNA"/>
</dbReference>
<dbReference type="Proteomes" id="UP000635245">
    <property type="component" value="Unassembled WGS sequence"/>
</dbReference>
<dbReference type="RefSeq" id="WP_200316693.1">
    <property type="nucleotide sequence ID" value="NZ_JAENJH010000002.1"/>
</dbReference>